<dbReference type="InterPro" id="IPR030678">
    <property type="entry name" value="Peptide/Ni-bd"/>
</dbReference>
<dbReference type="Gene3D" id="3.40.190.10">
    <property type="entry name" value="Periplasmic binding protein-like II"/>
    <property type="match status" value="1"/>
</dbReference>
<evidence type="ECO:0000313" key="4">
    <source>
        <dbReference type="Proteomes" id="UP001597229"/>
    </source>
</evidence>
<evidence type="ECO:0000256" key="1">
    <source>
        <dbReference type="SAM" id="SignalP"/>
    </source>
</evidence>
<dbReference type="InterPro" id="IPR039424">
    <property type="entry name" value="SBP_5"/>
</dbReference>
<dbReference type="PROSITE" id="PS51257">
    <property type="entry name" value="PROKAR_LIPOPROTEIN"/>
    <property type="match status" value="1"/>
</dbReference>
<gene>
    <name evidence="3" type="ORF">ACFQ3F_05945</name>
</gene>
<feature type="chain" id="PRO_5046204315" evidence="1">
    <location>
        <begin position="25"/>
        <end position="543"/>
    </location>
</feature>
<keyword evidence="1" id="KW-0732">Signal</keyword>
<dbReference type="EMBL" id="JBHTLX010000008">
    <property type="protein sequence ID" value="MFD1247323.1"/>
    <property type="molecule type" value="Genomic_DNA"/>
</dbReference>
<evidence type="ECO:0000259" key="2">
    <source>
        <dbReference type="Pfam" id="PF00496"/>
    </source>
</evidence>
<accession>A0ABW3VW99</accession>
<feature type="signal peptide" evidence="1">
    <location>
        <begin position="1"/>
        <end position="24"/>
    </location>
</feature>
<dbReference type="PANTHER" id="PTHR30290">
    <property type="entry name" value="PERIPLASMIC BINDING COMPONENT OF ABC TRANSPORTER"/>
    <property type="match status" value="1"/>
</dbReference>
<dbReference type="RefSeq" id="WP_367921442.1">
    <property type="nucleotide sequence ID" value="NZ_BAABAC010000042.1"/>
</dbReference>
<proteinExistence type="predicted"/>
<dbReference type="Proteomes" id="UP001597229">
    <property type="component" value="Unassembled WGS sequence"/>
</dbReference>
<name>A0ABW3VW99_9ACTN</name>
<dbReference type="SUPFAM" id="SSF53850">
    <property type="entry name" value="Periplasmic binding protein-like II"/>
    <property type="match status" value="1"/>
</dbReference>
<keyword evidence="4" id="KW-1185">Reference proteome</keyword>
<reference evidence="4" key="1">
    <citation type="journal article" date="2019" name="Int. J. Syst. Evol. Microbiol.">
        <title>The Global Catalogue of Microorganisms (GCM) 10K type strain sequencing project: providing services to taxonomists for standard genome sequencing and annotation.</title>
        <authorList>
            <consortium name="The Broad Institute Genomics Platform"/>
            <consortium name="The Broad Institute Genome Sequencing Center for Infectious Disease"/>
            <person name="Wu L."/>
            <person name="Ma J."/>
        </authorList>
    </citation>
    <scope>NUCLEOTIDE SEQUENCE [LARGE SCALE GENOMIC DNA]</scope>
    <source>
        <strain evidence="4">CCUG 52478</strain>
    </source>
</reference>
<dbReference type="Pfam" id="PF00496">
    <property type="entry name" value="SBP_bac_5"/>
    <property type="match status" value="1"/>
</dbReference>
<comment type="caution">
    <text evidence="3">The sequence shown here is derived from an EMBL/GenBank/DDBJ whole genome shotgun (WGS) entry which is preliminary data.</text>
</comment>
<dbReference type="PIRSF" id="PIRSF002741">
    <property type="entry name" value="MppA"/>
    <property type="match status" value="1"/>
</dbReference>
<dbReference type="Gene3D" id="3.10.105.10">
    <property type="entry name" value="Dipeptide-binding Protein, Domain 3"/>
    <property type="match status" value="1"/>
</dbReference>
<feature type="domain" description="Solute-binding protein family 5" evidence="2">
    <location>
        <begin position="96"/>
        <end position="460"/>
    </location>
</feature>
<dbReference type="CDD" id="cd00995">
    <property type="entry name" value="PBP2_NikA_DppA_OppA_like"/>
    <property type="match status" value="1"/>
</dbReference>
<dbReference type="InterPro" id="IPR000914">
    <property type="entry name" value="SBP_5_dom"/>
</dbReference>
<dbReference type="Gene3D" id="3.90.76.10">
    <property type="entry name" value="Dipeptide-binding Protein, Domain 1"/>
    <property type="match status" value="1"/>
</dbReference>
<protein>
    <submittedName>
        <fullName evidence="3">ABC transporter substrate-binding protein</fullName>
    </submittedName>
</protein>
<sequence length="543" mass="57928">MRTHRSHIATAAAVVTLLATTACGGGGSAKPPSSTLDFNDLETTTTAGVADAGTIKWNLPYEPLSLDPIKSFNYAENTALANSCESLLRAHPDFSVGPGLAESWTNPDPSTWVYQIRKGVTFWDGKPLTAEDVAYSLGRNLDPANGGYLGKYFSNVASITATGPLTVTVKMKEPDALLQQSLASAPGIVVEKSSTQKAGQDFGTPNHLPMCTGPFAFSRWDPGQSVQLTRNDRYWDPKLKAVSSGLELTFVADESTSVLALSSGELDGQFFYLPPAGLEKLRSSNKASVTMGDSLIYWTLIGAAKTGPYADPRIRRALSLALDRKALAAATFQGAAIPAKSLAPPATWTYEPDTFKSAYDALPSADADFAEAQKLVKDAGSPKDPITLAVQGSSAVHEQTANLIQAAGQSIGLDIKIRSVPVEQYGNLYVDPKARAGVDAFLSTYYGVADPVDSYTMFTKGDYSNFSEYDDVSDQVVQARTETDPAARAKIVDELQAKVIGDVAWMPLEFLPVILAQSNRITGATASSNYLYYPWAAAIGKKG</sequence>
<organism evidence="3 4">
    <name type="scientific">Nocardioides ginsengisoli</name>
    <dbReference type="NCBI Taxonomy" id="363868"/>
    <lineage>
        <taxon>Bacteria</taxon>
        <taxon>Bacillati</taxon>
        <taxon>Actinomycetota</taxon>
        <taxon>Actinomycetes</taxon>
        <taxon>Propionibacteriales</taxon>
        <taxon>Nocardioidaceae</taxon>
        <taxon>Nocardioides</taxon>
    </lineage>
</organism>
<evidence type="ECO:0000313" key="3">
    <source>
        <dbReference type="EMBL" id="MFD1247323.1"/>
    </source>
</evidence>